<evidence type="ECO:0000313" key="6">
    <source>
        <dbReference type="EMBL" id="NMP23360.1"/>
    </source>
</evidence>
<gene>
    <name evidence="6" type="ORF">HIJ39_13525</name>
</gene>
<dbReference type="CDD" id="cd06254">
    <property type="entry name" value="M14_ASTE_ASPA-like"/>
    <property type="match status" value="1"/>
</dbReference>
<dbReference type="Pfam" id="PF24827">
    <property type="entry name" value="AstE_AspA_cat"/>
    <property type="match status" value="1"/>
</dbReference>
<dbReference type="InterPro" id="IPR053138">
    <property type="entry name" value="N-alpha-Ac-DABA_deacetylase"/>
</dbReference>
<dbReference type="GO" id="GO:0016788">
    <property type="term" value="F:hydrolase activity, acting on ester bonds"/>
    <property type="evidence" value="ECO:0007669"/>
    <property type="project" value="InterPro"/>
</dbReference>
<sequence length="303" mass="32236">MVGKTRQWLEVPGTEVRLPATDIQGAGSGPTLFITAGVHGGEYTGIEASIRLATELNPEQLNGRVKIIHLSNPPAFWAKRQYVNPLDEKNLNRVFPGNAQGSVTERIADVVIAEARTADFWADLHSGDIHEALLPFTLFSDQGSLRVAQQAERLARAYGIDHILRSTSIAGGSYAAAAELGIPAITAESGQLGRMSDADVAVHLRGPKSLLKHLDMLPGMKPPLLTAPVLTQFAWISSPASGLYYSDLAAGQRVSAGQLAGLIRDIFGHRVAEVLVPQDGIILFTVASLAINQGDPLFAVAAP</sequence>
<dbReference type="GO" id="GO:0016811">
    <property type="term" value="F:hydrolase activity, acting on carbon-nitrogen (but not peptide) bonds, in linear amides"/>
    <property type="evidence" value="ECO:0007669"/>
    <property type="project" value="InterPro"/>
</dbReference>
<dbReference type="Gene3D" id="3.40.630.10">
    <property type="entry name" value="Zn peptidases"/>
    <property type="match status" value="1"/>
</dbReference>
<protein>
    <submittedName>
        <fullName evidence="6">Succinylglutamate desuccinylase</fullName>
    </submittedName>
</protein>
<dbReference type="PIRSF" id="PIRSF039012">
    <property type="entry name" value="ASP"/>
    <property type="match status" value="1"/>
</dbReference>
<evidence type="ECO:0000256" key="4">
    <source>
        <dbReference type="ARBA" id="ARBA00022833"/>
    </source>
</evidence>
<organism evidence="6 7">
    <name type="scientific">Sulfobacillus harzensis</name>
    <dbReference type="NCBI Taxonomy" id="2729629"/>
    <lineage>
        <taxon>Bacteria</taxon>
        <taxon>Bacillati</taxon>
        <taxon>Bacillota</taxon>
        <taxon>Clostridia</taxon>
        <taxon>Eubacteriales</taxon>
        <taxon>Clostridiales Family XVII. Incertae Sedis</taxon>
        <taxon>Sulfobacillus</taxon>
    </lineage>
</organism>
<feature type="domain" description="Succinylglutamate desuccinylase/Aspartoacylase catalytic" evidence="5">
    <location>
        <begin position="29"/>
        <end position="214"/>
    </location>
</feature>
<dbReference type="AlphaFoldDB" id="A0A7Y0Q3G1"/>
<evidence type="ECO:0000256" key="1">
    <source>
        <dbReference type="ARBA" id="ARBA00001947"/>
    </source>
</evidence>
<dbReference type="GO" id="GO:0046872">
    <property type="term" value="F:metal ion binding"/>
    <property type="evidence" value="ECO:0007669"/>
    <property type="project" value="UniProtKB-KW"/>
</dbReference>
<name>A0A7Y0Q3G1_9FIRM</name>
<dbReference type="Proteomes" id="UP000533476">
    <property type="component" value="Unassembled WGS sequence"/>
</dbReference>
<proteinExistence type="predicted"/>
<dbReference type="RefSeq" id="WP_169100568.1">
    <property type="nucleotide sequence ID" value="NZ_JABBVZ010000049.1"/>
</dbReference>
<evidence type="ECO:0000256" key="3">
    <source>
        <dbReference type="ARBA" id="ARBA00022801"/>
    </source>
</evidence>
<dbReference type="PANTHER" id="PTHR37326:SF1">
    <property type="entry name" value="BLL3975 PROTEIN"/>
    <property type="match status" value="1"/>
</dbReference>
<keyword evidence="3" id="KW-0378">Hydrolase</keyword>
<comment type="cofactor">
    <cofactor evidence="1">
        <name>Zn(2+)</name>
        <dbReference type="ChEBI" id="CHEBI:29105"/>
    </cofactor>
</comment>
<reference evidence="6 7" key="1">
    <citation type="submission" date="2020-04" db="EMBL/GenBank/DDBJ databases">
        <authorList>
            <person name="Zhang R."/>
            <person name="Schippers A."/>
        </authorList>
    </citation>
    <scope>NUCLEOTIDE SEQUENCE [LARGE SCALE GENOMIC DNA]</scope>
    <source>
        <strain evidence="6 7">DSM 109850</strain>
    </source>
</reference>
<keyword evidence="2" id="KW-0479">Metal-binding</keyword>
<keyword evidence="4" id="KW-0862">Zinc</keyword>
<comment type="caution">
    <text evidence="6">The sequence shown here is derived from an EMBL/GenBank/DDBJ whole genome shotgun (WGS) entry which is preliminary data.</text>
</comment>
<evidence type="ECO:0000259" key="5">
    <source>
        <dbReference type="Pfam" id="PF24827"/>
    </source>
</evidence>
<dbReference type="InterPro" id="IPR043795">
    <property type="entry name" value="N-alpha-Ac-DABA-like"/>
</dbReference>
<keyword evidence="7" id="KW-1185">Reference proteome</keyword>
<evidence type="ECO:0000256" key="2">
    <source>
        <dbReference type="ARBA" id="ARBA00022723"/>
    </source>
</evidence>
<evidence type="ECO:0000313" key="7">
    <source>
        <dbReference type="Proteomes" id="UP000533476"/>
    </source>
</evidence>
<dbReference type="PANTHER" id="PTHR37326">
    <property type="entry name" value="BLL3975 PROTEIN"/>
    <property type="match status" value="1"/>
</dbReference>
<dbReference type="EMBL" id="JABBVZ010000049">
    <property type="protein sequence ID" value="NMP23360.1"/>
    <property type="molecule type" value="Genomic_DNA"/>
</dbReference>
<accession>A0A7Y0Q3G1</accession>
<dbReference type="InterPro" id="IPR055438">
    <property type="entry name" value="AstE_AspA_cat"/>
</dbReference>
<dbReference type="SUPFAM" id="SSF53187">
    <property type="entry name" value="Zn-dependent exopeptidases"/>
    <property type="match status" value="1"/>
</dbReference>